<dbReference type="Gene3D" id="3.90.550.10">
    <property type="entry name" value="Spore Coat Polysaccharide Biosynthesis Protein SpsA, Chain A"/>
    <property type="match status" value="1"/>
</dbReference>
<organism evidence="6 7">
    <name type="scientific">Streptomyces iconiensis</name>
    <dbReference type="NCBI Taxonomy" id="1384038"/>
    <lineage>
        <taxon>Bacteria</taxon>
        <taxon>Bacillati</taxon>
        <taxon>Actinomycetota</taxon>
        <taxon>Actinomycetes</taxon>
        <taxon>Kitasatosporales</taxon>
        <taxon>Streptomycetaceae</taxon>
        <taxon>Streptomyces</taxon>
    </lineage>
</organism>
<dbReference type="PANTHER" id="PTHR43685:SF5">
    <property type="entry name" value="GLYCOSYLTRANSFERASE EPSE-RELATED"/>
    <property type="match status" value="1"/>
</dbReference>
<proteinExistence type="inferred from homology"/>
<dbReference type="PANTHER" id="PTHR43685">
    <property type="entry name" value="GLYCOSYLTRANSFERASE"/>
    <property type="match status" value="1"/>
</dbReference>
<feature type="compositionally biased region" description="Low complexity" evidence="4">
    <location>
        <begin position="30"/>
        <end position="42"/>
    </location>
</feature>
<evidence type="ECO:0000259" key="5">
    <source>
        <dbReference type="Pfam" id="PF00535"/>
    </source>
</evidence>
<feature type="domain" description="Glycosyltransferase 2-like" evidence="5">
    <location>
        <begin position="45"/>
        <end position="210"/>
    </location>
</feature>
<dbReference type="EC" id="2.4.-.-" evidence="6"/>
<dbReference type="RefSeq" id="WP_274040180.1">
    <property type="nucleotide sequence ID" value="NZ_JANCPR020000010.1"/>
</dbReference>
<evidence type="ECO:0000256" key="4">
    <source>
        <dbReference type="SAM" id="MobiDB-lite"/>
    </source>
</evidence>
<comment type="similarity">
    <text evidence="1">Belongs to the glycosyltransferase 2 family.</text>
</comment>
<evidence type="ECO:0000256" key="1">
    <source>
        <dbReference type="ARBA" id="ARBA00006739"/>
    </source>
</evidence>
<dbReference type="SUPFAM" id="SSF53448">
    <property type="entry name" value="Nucleotide-diphospho-sugar transferases"/>
    <property type="match status" value="1"/>
</dbReference>
<evidence type="ECO:0000313" key="6">
    <source>
        <dbReference type="EMBL" id="MDJ1132833.1"/>
    </source>
</evidence>
<comment type="caution">
    <text evidence="6">The sequence shown here is derived from an EMBL/GenBank/DDBJ whole genome shotgun (WGS) entry which is preliminary data.</text>
</comment>
<dbReference type="InterPro" id="IPR050834">
    <property type="entry name" value="Glycosyltransf_2"/>
</dbReference>
<reference evidence="6 7" key="1">
    <citation type="submission" date="2023-05" db="EMBL/GenBank/DDBJ databases">
        <title>Streptantibioticus silvisoli sp. nov., acidotolerant actinomycetes 1 from pine litter.</title>
        <authorList>
            <person name="Swiecimska M."/>
            <person name="Golinska P."/>
            <person name="Sangal V."/>
            <person name="Wachnowicz B."/>
            <person name="Goodfellow M."/>
        </authorList>
    </citation>
    <scope>NUCLEOTIDE SEQUENCE [LARGE SCALE GENOMIC DNA]</scope>
    <source>
        <strain evidence="6 7">DSM 42109</strain>
    </source>
</reference>
<dbReference type="InterPro" id="IPR001173">
    <property type="entry name" value="Glyco_trans_2-like"/>
</dbReference>
<keyword evidence="7" id="KW-1185">Reference proteome</keyword>
<evidence type="ECO:0000313" key="7">
    <source>
        <dbReference type="Proteomes" id="UP001214441"/>
    </source>
</evidence>
<protein>
    <submittedName>
        <fullName evidence="6">Glycosyltransferase</fullName>
        <ecNumber evidence="6">2.4.-.-</ecNumber>
    </submittedName>
</protein>
<evidence type="ECO:0000256" key="2">
    <source>
        <dbReference type="ARBA" id="ARBA00022676"/>
    </source>
</evidence>
<keyword evidence="2 6" id="KW-0328">Glycosyltransferase</keyword>
<keyword evidence="3 6" id="KW-0808">Transferase</keyword>
<dbReference type="Proteomes" id="UP001214441">
    <property type="component" value="Unassembled WGS sequence"/>
</dbReference>
<evidence type="ECO:0000256" key="3">
    <source>
        <dbReference type="ARBA" id="ARBA00022679"/>
    </source>
</evidence>
<dbReference type="InterPro" id="IPR029044">
    <property type="entry name" value="Nucleotide-diphossugar_trans"/>
</dbReference>
<sequence>MTPRPQRDPRSGGPAGTGGTGETDRPEGSIGAPTRRGGAGPRVGVVIATRDRADSLAATLRRLLSLPERPPVLVVDNGSTDHTRTMLAARFPGVHLHALPQNAGALARNDGVRLLGTPYVAFSDDDSWWAPGSLDRAADLLDAHPRLGLVSARTLVGPGELPDPLNEVLAASPLADSRLTDQPEATGEPPPGPRVLGFLGCAAVVRRSAFLEAGGYHPLLFFGAEETLLAYDLAARGWELRHCPQVTAHHQPAAHERPGRDALVRRNALLTAWLRRPLPLALARTRALARDAVRDTEARTALAGVLARLPAALRARAPLPGSVEHAARLLDGGALPGRPGVPEKAVPS</sequence>
<dbReference type="Pfam" id="PF00535">
    <property type="entry name" value="Glycos_transf_2"/>
    <property type="match status" value="1"/>
</dbReference>
<name>A0ABT6ZUU0_9ACTN</name>
<dbReference type="EMBL" id="JANCPR020000010">
    <property type="protein sequence ID" value="MDJ1132833.1"/>
    <property type="molecule type" value="Genomic_DNA"/>
</dbReference>
<dbReference type="GO" id="GO:0016757">
    <property type="term" value="F:glycosyltransferase activity"/>
    <property type="evidence" value="ECO:0007669"/>
    <property type="project" value="UniProtKB-KW"/>
</dbReference>
<gene>
    <name evidence="6" type="ORF">NMN56_012870</name>
</gene>
<accession>A0ABT6ZUU0</accession>
<feature type="region of interest" description="Disordered" evidence="4">
    <location>
        <begin position="1"/>
        <end position="42"/>
    </location>
</feature>
<feature type="compositionally biased region" description="Basic and acidic residues" evidence="4">
    <location>
        <begin position="1"/>
        <end position="10"/>
    </location>
</feature>